<keyword evidence="1" id="KW-0812">Transmembrane</keyword>
<proteinExistence type="predicted"/>
<dbReference type="RefSeq" id="XP_044329125.1">
    <property type="nucleotide sequence ID" value="XM_044473190.1"/>
</dbReference>
<sequence>MDGQKIPGSVRLACGWALLSACAISLGHYQLPCSVISVLRYRCDELTDTKAAYFSALWIGTLCCAGSQATAAALLLLLPRRPRCVHRVLAYAYLTVAVACGAGHCMYNGAILILRPAGVYFAVVRILFMVGDIIWTTALCLEGTSVCPRCRNDAGHLRN</sequence>
<evidence type="ECO:0000313" key="2">
    <source>
        <dbReference type="EnsemblPlants" id="TraesCS2D02G517300.1"/>
    </source>
</evidence>
<dbReference type="PROSITE" id="PS51257">
    <property type="entry name" value="PROKAR_LIPOPROTEIN"/>
    <property type="match status" value="1"/>
</dbReference>
<dbReference type="GeneID" id="123050386"/>
<dbReference type="Gramene" id="TraesSTA2D03G01269730.1">
    <property type="protein sequence ID" value="TraesSTA2D03G01269730.1"/>
    <property type="gene ID" value="TraesSTA2D03G01269730"/>
</dbReference>
<feature type="transmembrane region" description="Helical" evidence="1">
    <location>
        <begin position="119"/>
        <end position="141"/>
    </location>
</feature>
<evidence type="ECO:0000313" key="3">
    <source>
        <dbReference type="Proteomes" id="UP000019116"/>
    </source>
</evidence>
<feature type="transmembrane region" description="Helical" evidence="1">
    <location>
        <begin position="12"/>
        <end position="31"/>
    </location>
</feature>
<evidence type="ECO:0000256" key="1">
    <source>
        <dbReference type="SAM" id="Phobius"/>
    </source>
</evidence>
<reference evidence="2" key="2">
    <citation type="submission" date="2018-10" db="UniProtKB">
        <authorList>
            <consortium name="EnsemblPlants"/>
        </authorList>
    </citation>
    <scope>IDENTIFICATION</scope>
</reference>
<dbReference type="EnsemblPlants" id="TraesCS2D02G517300.1">
    <property type="protein sequence ID" value="TraesCS2D02G517300.1"/>
    <property type="gene ID" value="TraesCS2D02G517300"/>
</dbReference>
<keyword evidence="3" id="KW-1185">Reference proteome</keyword>
<organism evidence="2">
    <name type="scientific">Triticum aestivum</name>
    <name type="common">Wheat</name>
    <dbReference type="NCBI Taxonomy" id="4565"/>
    <lineage>
        <taxon>Eukaryota</taxon>
        <taxon>Viridiplantae</taxon>
        <taxon>Streptophyta</taxon>
        <taxon>Embryophyta</taxon>
        <taxon>Tracheophyta</taxon>
        <taxon>Spermatophyta</taxon>
        <taxon>Magnoliopsida</taxon>
        <taxon>Liliopsida</taxon>
        <taxon>Poales</taxon>
        <taxon>Poaceae</taxon>
        <taxon>BOP clade</taxon>
        <taxon>Pooideae</taxon>
        <taxon>Triticodae</taxon>
        <taxon>Triticeae</taxon>
        <taxon>Triticinae</taxon>
        <taxon>Triticum</taxon>
    </lineage>
</organism>
<dbReference type="Gramene" id="TraesLDM2D03G01282120.1">
    <property type="protein sequence ID" value="TraesLDM2D03G01282120.1"/>
    <property type="gene ID" value="TraesLDM2D03G01282120"/>
</dbReference>
<dbReference type="Gramene" id="TraesCS2D03G1154900.1">
    <property type="protein sequence ID" value="TraesCS2D03G1154900.1.CDS"/>
    <property type="gene ID" value="TraesCS2D03G1154900"/>
</dbReference>
<accession>A0A3B6DKL9</accession>
<name>A0A3B6DKL9_WHEAT</name>
<feature type="transmembrane region" description="Helical" evidence="1">
    <location>
        <begin position="51"/>
        <end position="78"/>
    </location>
</feature>
<dbReference type="AlphaFoldDB" id="A0A3B6DKL9"/>
<gene>
    <name evidence="2" type="primary">LOC123050386</name>
</gene>
<keyword evidence="1" id="KW-1133">Transmembrane helix</keyword>
<reference evidence="2" key="1">
    <citation type="submission" date="2018-08" db="EMBL/GenBank/DDBJ databases">
        <authorList>
            <person name="Rossello M."/>
        </authorList>
    </citation>
    <scope>NUCLEOTIDE SEQUENCE [LARGE SCALE GENOMIC DNA]</scope>
    <source>
        <strain evidence="2">cv. Chinese Spring</strain>
    </source>
</reference>
<dbReference type="Proteomes" id="UP000019116">
    <property type="component" value="Chromosome 2D"/>
</dbReference>
<feature type="transmembrane region" description="Helical" evidence="1">
    <location>
        <begin position="90"/>
        <end position="113"/>
    </location>
</feature>
<dbReference type="Gramene" id="TraesCS2D02G517300.1">
    <property type="protein sequence ID" value="TraesCS2D02G517300.1"/>
    <property type="gene ID" value="TraesCS2D02G517300"/>
</dbReference>
<keyword evidence="1" id="KW-0472">Membrane</keyword>
<dbReference type="Gramene" id="TraesNOR2D03G01297480.1">
    <property type="protein sequence ID" value="TraesNOR2D03G01297480.1"/>
    <property type="gene ID" value="TraesNOR2D03G01297480"/>
</dbReference>
<protein>
    <submittedName>
        <fullName evidence="2">Uncharacterized protein</fullName>
    </submittedName>
</protein>